<dbReference type="InterPro" id="IPR010836">
    <property type="entry name" value="SapC"/>
</dbReference>
<dbReference type="KEGG" id="sde:Sde_1399"/>
<protein>
    <submittedName>
        <fullName evidence="1">SapC</fullName>
    </submittedName>
</protein>
<dbReference type="AlphaFoldDB" id="Q21KW8"/>
<dbReference type="OrthoDB" id="8888710at2"/>
<dbReference type="Proteomes" id="UP000001947">
    <property type="component" value="Chromosome"/>
</dbReference>
<dbReference type="RefSeq" id="WP_011467881.1">
    <property type="nucleotide sequence ID" value="NC_007912.1"/>
</dbReference>
<gene>
    <name evidence="1" type="ordered locus">Sde_1399</name>
</gene>
<dbReference type="eggNOG" id="COG1262">
    <property type="taxonomic scope" value="Bacteria"/>
</dbReference>
<dbReference type="GeneID" id="98613073"/>
<accession>Q21KW8</accession>
<evidence type="ECO:0000313" key="2">
    <source>
        <dbReference type="Proteomes" id="UP000001947"/>
    </source>
</evidence>
<reference evidence="1 2" key="1">
    <citation type="journal article" date="2008" name="PLoS Genet.">
        <title>Complete genome sequence of the complex carbohydrate-degrading marine bacterium, Saccharophagus degradans strain 2-40 T.</title>
        <authorList>
            <person name="Weiner R.M."/>
            <person name="Taylor L.E.II."/>
            <person name="Henrissat B."/>
            <person name="Hauser L."/>
            <person name="Land M."/>
            <person name="Coutinho P.M."/>
            <person name="Rancurel C."/>
            <person name="Saunders E.H."/>
            <person name="Longmire A.G."/>
            <person name="Zhang H."/>
            <person name="Bayer E.A."/>
            <person name="Gilbert H.J."/>
            <person name="Larimer F."/>
            <person name="Zhulin I.B."/>
            <person name="Ekborg N.A."/>
            <person name="Lamed R."/>
            <person name="Richardson P.M."/>
            <person name="Borovok I."/>
            <person name="Hutcheson S."/>
        </authorList>
    </citation>
    <scope>NUCLEOTIDE SEQUENCE [LARGE SCALE GENOMIC DNA]</scope>
    <source>
        <strain evidence="2">2-40 / ATCC 43961 / DSM 17024</strain>
    </source>
</reference>
<dbReference type="STRING" id="203122.Sde_1399"/>
<dbReference type="HOGENOM" id="CLU_074824_0_0_6"/>
<proteinExistence type="predicted"/>
<name>Q21KW8_SACD2</name>
<keyword evidence="2" id="KW-1185">Reference proteome</keyword>
<evidence type="ECO:0000313" key="1">
    <source>
        <dbReference type="EMBL" id="ABD80661.1"/>
    </source>
</evidence>
<dbReference type="Pfam" id="PF07277">
    <property type="entry name" value="SapC"/>
    <property type="match status" value="1"/>
</dbReference>
<dbReference type="EMBL" id="CP000282">
    <property type="protein sequence ID" value="ABD80661.1"/>
    <property type="molecule type" value="Genomic_DNA"/>
</dbReference>
<sequence>MPKYELLNKKDHKDLLVARDWGVAYGDNVMATPIFPFEFQAAQSAFPIVFKKNEQENVWYALALFGLENGENLFLKGNRWDAGYVPLTIEARPFLVGFQNQLAEGYENKNTVIHLDADSPRVGVKTGERVFDDDGEPTEYLKRISVVLGDIHAGMEASRDFFSVLENNSLLEAFSGEFLNSDGTKHTLSGFYTVKEDALQNVSNAVLAQLLDSGYLKSIYMVIASLSNFSDLTKRRFS</sequence>
<organism evidence="1 2">
    <name type="scientific">Saccharophagus degradans (strain 2-40 / ATCC 43961 / DSM 17024)</name>
    <dbReference type="NCBI Taxonomy" id="203122"/>
    <lineage>
        <taxon>Bacteria</taxon>
        <taxon>Pseudomonadati</taxon>
        <taxon>Pseudomonadota</taxon>
        <taxon>Gammaproteobacteria</taxon>
        <taxon>Cellvibrionales</taxon>
        <taxon>Cellvibrionaceae</taxon>
        <taxon>Saccharophagus</taxon>
    </lineage>
</organism>